<keyword evidence="2" id="KW-0479">Metal-binding</keyword>
<evidence type="ECO:0000256" key="7">
    <source>
        <dbReference type="ARBA" id="ARBA00023004"/>
    </source>
</evidence>
<keyword evidence="7" id="KW-0408">Iron</keyword>
<dbReference type="EMBL" id="FNXF01000007">
    <property type="protein sequence ID" value="SEH92730.1"/>
    <property type="molecule type" value="Genomic_DNA"/>
</dbReference>
<feature type="binding site" evidence="9">
    <location>
        <position position="117"/>
    </location>
    <ligand>
        <name>2-oxoglutarate</name>
        <dbReference type="ChEBI" id="CHEBI:16810"/>
    </ligand>
</feature>
<dbReference type="GO" id="GO:0008198">
    <property type="term" value="F:ferrous iron binding"/>
    <property type="evidence" value="ECO:0007669"/>
    <property type="project" value="TreeGrafter"/>
</dbReference>
<feature type="binding site" evidence="9">
    <location>
        <position position="198"/>
    </location>
    <ligand>
        <name>2-oxoglutarate</name>
        <dbReference type="ChEBI" id="CHEBI:16810"/>
    </ligand>
</feature>
<dbReference type="OrthoDB" id="190276at2"/>
<keyword evidence="3" id="KW-0227">DNA damage</keyword>
<evidence type="ECO:0000256" key="3">
    <source>
        <dbReference type="ARBA" id="ARBA00022763"/>
    </source>
</evidence>
<dbReference type="PANTHER" id="PTHR31573">
    <property type="entry name" value="ALPHA-KETOGLUTARATE-DEPENDENT DIOXYGENASE ALKB HOMOLOG 2"/>
    <property type="match status" value="1"/>
</dbReference>
<dbReference type="PROSITE" id="PS51471">
    <property type="entry name" value="FE2OG_OXY"/>
    <property type="match status" value="1"/>
</dbReference>
<reference evidence="12" key="1">
    <citation type="submission" date="2016-10" db="EMBL/GenBank/DDBJ databases">
        <authorList>
            <person name="Varghese N."/>
            <person name="Submissions S."/>
        </authorList>
    </citation>
    <scope>NUCLEOTIDE SEQUENCE [LARGE SCALE GENOMIC DNA]</scope>
    <source>
        <strain evidence="12">DSM 17616</strain>
    </source>
</reference>
<organism evidence="11 12">
    <name type="scientific">Rheinheimera pacifica</name>
    <dbReference type="NCBI Taxonomy" id="173990"/>
    <lineage>
        <taxon>Bacteria</taxon>
        <taxon>Pseudomonadati</taxon>
        <taxon>Pseudomonadota</taxon>
        <taxon>Gammaproteobacteria</taxon>
        <taxon>Chromatiales</taxon>
        <taxon>Chromatiaceae</taxon>
        <taxon>Rheinheimera</taxon>
    </lineage>
</organism>
<dbReference type="InterPro" id="IPR032852">
    <property type="entry name" value="ALKBH2"/>
</dbReference>
<accession>A0A1H6M5U5</accession>
<keyword evidence="6" id="KW-0560">Oxidoreductase</keyword>
<feature type="binding site" evidence="9">
    <location>
        <position position="186"/>
    </location>
    <ligand>
        <name>2-oxoglutarate</name>
        <dbReference type="ChEBI" id="CHEBI:16810"/>
    </ligand>
</feature>
<feature type="domain" description="Fe2OG dioxygenase" evidence="10">
    <location>
        <begin position="110"/>
        <end position="207"/>
    </location>
</feature>
<keyword evidence="12" id="KW-1185">Reference proteome</keyword>
<name>A0A1H6M5U5_9GAMM</name>
<evidence type="ECO:0000256" key="6">
    <source>
        <dbReference type="ARBA" id="ARBA00023002"/>
    </source>
</evidence>
<feature type="binding site" evidence="9">
    <location>
        <position position="204"/>
    </location>
    <ligand>
        <name>2-oxoglutarate</name>
        <dbReference type="ChEBI" id="CHEBI:16810"/>
    </ligand>
</feature>
<evidence type="ECO:0000313" key="11">
    <source>
        <dbReference type="EMBL" id="SEH92730.1"/>
    </source>
</evidence>
<evidence type="ECO:0000256" key="5">
    <source>
        <dbReference type="ARBA" id="ARBA00022964"/>
    </source>
</evidence>
<evidence type="ECO:0000259" key="10">
    <source>
        <dbReference type="PROSITE" id="PS51471"/>
    </source>
</evidence>
<evidence type="ECO:0000256" key="8">
    <source>
        <dbReference type="ARBA" id="ARBA00023204"/>
    </source>
</evidence>
<keyword evidence="4" id="KW-0460">Magnesium</keyword>
<evidence type="ECO:0000256" key="2">
    <source>
        <dbReference type="ARBA" id="ARBA00022723"/>
    </source>
</evidence>
<dbReference type="Pfam" id="PF13532">
    <property type="entry name" value="2OG-FeII_Oxy_2"/>
    <property type="match status" value="1"/>
</dbReference>
<dbReference type="GO" id="GO:0051747">
    <property type="term" value="F:cytosine C-5 DNA demethylase activity"/>
    <property type="evidence" value="ECO:0007669"/>
    <property type="project" value="TreeGrafter"/>
</dbReference>
<dbReference type="AlphaFoldDB" id="A0A1H6M5U5"/>
<gene>
    <name evidence="11" type="ORF">SAMN05660691_02216</name>
</gene>
<evidence type="ECO:0000256" key="9">
    <source>
        <dbReference type="PIRSR" id="PIRSR632852-1"/>
    </source>
</evidence>
<dbReference type="Proteomes" id="UP000199371">
    <property type="component" value="Unassembled WGS sequence"/>
</dbReference>
<comment type="cofactor">
    <cofactor evidence="1">
        <name>Fe(2+)</name>
        <dbReference type="ChEBI" id="CHEBI:29033"/>
    </cofactor>
</comment>
<evidence type="ECO:0000256" key="4">
    <source>
        <dbReference type="ARBA" id="ARBA00022842"/>
    </source>
</evidence>
<keyword evidence="8" id="KW-0234">DNA repair</keyword>
<dbReference type="FunFam" id="2.60.120.590:FF:000004">
    <property type="entry name" value="DNA oxidative demethylase ALKBH2"/>
    <property type="match status" value="1"/>
</dbReference>
<dbReference type="GO" id="GO:0035516">
    <property type="term" value="F:broad specificity oxidative DNA demethylase activity"/>
    <property type="evidence" value="ECO:0007669"/>
    <property type="project" value="TreeGrafter"/>
</dbReference>
<dbReference type="GO" id="GO:0006307">
    <property type="term" value="P:DNA alkylation repair"/>
    <property type="evidence" value="ECO:0007669"/>
    <property type="project" value="TreeGrafter"/>
</dbReference>
<dbReference type="PANTHER" id="PTHR31573:SF1">
    <property type="entry name" value="DNA OXIDATIVE DEMETHYLASE ALKBH2"/>
    <property type="match status" value="1"/>
</dbReference>
<feature type="binding site" evidence="9">
    <location>
        <position position="129"/>
    </location>
    <ligand>
        <name>2-oxoglutarate</name>
        <dbReference type="ChEBI" id="CHEBI:16810"/>
    </ligand>
</feature>
<dbReference type="InterPro" id="IPR005123">
    <property type="entry name" value="Oxoglu/Fe-dep_dioxygenase_dom"/>
</dbReference>
<dbReference type="RefSeq" id="WP_092793236.1">
    <property type="nucleotide sequence ID" value="NZ_FNXF01000007.1"/>
</dbReference>
<sequence>MSILTRPRQADNQQYPEHVFHLPDAHMVLWPGWLNAGESAQLQAELVAQLAWAQDSILMFGKKVKIPRQQVWMADSHCSYRYSGTTFMPVPWHPAVKQLAGEISRFLQQPFNCVLLNLYANGQQHMGWHADNEPELGDDPVIASVSLGAARRFELKHRRQQWQLALDLTPGSLLLMSQGSQQHWLHRLPKQSRVTETRLNLTFRYIAAKA</sequence>
<protein>
    <submittedName>
        <fullName evidence="11">Alkylated DNA repair dioxygenase AlkB</fullName>
    </submittedName>
</protein>
<feature type="binding site" evidence="9">
    <location>
        <begin position="60"/>
        <end position="62"/>
    </location>
    <ligand>
        <name>substrate</name>
    </ligand>
</feature>
<evidence type="ECO:0000313" key="12">
    <source>
        <dbReference type="Proteomes" id="UP000199371"/>
    </source>
</evidence>
<dbReference type="SUPFAM" id="SSF51197">
    <property type="entry name" value="Clavaminate synthase-like"/>
    <property type="match status" value="1"/>
</dbReference>
<feature type="binding site" evidence="9">
    <location>
        <begin position="80"/>
        <end position="82"/>
    </location>
    <ligand>
        <name>substrate</name>
    </ligand>
</feature>
<dbReference type="InterPro" id="IPR037151">
    <property type="entry name" value="AlkB-like_sf"/>
</dbReference>
<feature type="binding site" evidence="9">
    <location>
        <position position="202"/>
    </location>
    <ligand>
        <name>2-oxoglutarate</name>
        <dbReference type="ChEBI" id="CHEBI:16810"/>
    </ligand>
</feature>
<keyword evidence="5 11" id="KW-0223">Dioxygenase</keyword>
<dbReference type="STRING" id="173990.SAMN05660691_02216"/>
<dbReference type="Gene3D" id="2.60.120.590">
    <property type="entry name" value="Alpha-ketoglutarate-dependent dioxygenase AlkB-like"/>
    <property type="match status" value="1"/>
</dbReference>
<feature type="binding site" evidence="9">
    <location>
        <position position="119"/>
    </location>
    <ligand>
        <name>2-oxoglutarate</name>
        <dbReference type="ChEBI" id="CHEBI:16810"/>
    </ligand>
</feature>
<proteinExistence type="predicted"/>
<evidence type="ECO:0000256" key="1">
    <source>
        <dbReference type="ARBA" id="ARBA00001954"/>
    </source>
</evidence>
<dbReference type="InterPro" id="IPR027450">
    <property type="entry name" value="AlkB-like"/>
</dbReference>